<evidence type="ECO:0000256" key="12">
    <source>
        <dbReference type="ARBA" id="ARBA00048098"/>
    </source>
</evidence>
<evidence type="ECO:0000256" key="11">
    <source>
        <dbReference type="ARBA" id="ARBA00023288"/>
    </source>
</evidence>
<keyword evidence="14" id="KW-0175">Coiled coil</keyword>
<dbReference type="PANTHER" id="PTHR11711">
    <property type="entry name" value="ADP RIBOSYLATION FACTOR-RELATED"/>
    <property type="match status" value="1"/>
</dbReference>
<dbReference type="InterPro" id="IPR027417">
    <property type="entry name" value="P-loop_NTPase"/>
</dbReference>
<evidence type="ECO:0000256" key="2">
    <source>
        <dbReference type="ARBA" id="ARBA00010290"/>
    </source>
</evidence>
<dbReference type="FunFam" id="3.40.50.300:FF:003500">
    <property type="entry name" value="ADP-ribosylation factor 1"/>
    <property type="match status" value="1"/>
</dbReference>
<evidence type="ECO:0000256" key="10">
    <source>
        <dbReference type="ARBA" id="ARBA00023134"/>
    </source>
</evidence>
<evidence type="ECO:0000256" key="8">
    <source>
        <dbReference type="ARBA" id="ARBA00022927"/>
    </source>
</evidence>
<dbReference type="STRING" id="64791.A0A151WSX4"/>
<evidence type="ECO:0000256" key="7">
    <source>
        <dbReference type="ARBA" id="ARBA00022892"/>
    </source>
</evidence>
<dbReference type="PROSITE" id="PS51417">
    <property type="entry name" value="ARF"/>
    <property type="match status" value="1"/>
</dbReference>
<comment type="similarity">
    <text evidence="2">Belongs to the small GTPase superfamily. Arf family.</text>
</comment>
<accession>A0A151WSX4</accession>
<dbReference type="AlphaFoldDB" id="A0A151WSX4"/>
<dbReference type="GO" id="GO:0015031">
    <property type="term" value="P:protein transport"/>
    <property type="evidence" value="ECO:0007669"/>
    <property type="project" value="UniProtKB-KW"/>
</dbReference>
<keyword evidence="9" id="KW-0333">Golgi apparatus</keyword>
<evidence type="ECO:0000256" key="6">
    <source>
        <dbReference type="ARBA" id="ARBA00022741"/>
    </source>
</evidence>
<evidence type="ECO:0000313" key="16">
    <source>
        <dbReference type="Proteomes" id="UP000075809"/>
    </source>
</evidence>
<keyword evidence="4" id="KW-0813">Transport</keyword>
<keyword evidence="6 13" id="KW-0547">Nucleotide-binding</keyword>
<keyword evidence="11" id="KW-0449">Lipoprotein</keyword>
<organism evidence="15 16">
    <name type="scientific">Mycetomoellerius zeteki</name>
    <dbReference type="NCBI Taxonomy" id="64791"/>
    <lineage>
        <taxon>Eukaryota</taxon>
        <taxon>Metazoa</taxon>
        <taxon>Ecdysozoa</taxon>
        <taxon>Arthropoda</taxon>
        <taxon>Hexapoda</taxon>
        <taxon>Insecta</taxon>
        <taxon>Pterygota</taxon>
        <taxon>Neoptera</taxon>
        <taxon>Endopterygota</taxon>
        <taxon>Hymenoptera</taxon>
        <taxon>Apocrita</taxon>
        <taxon>Aculeata</taxon>
        <taxon>Formicoidea</taxon>
        <taxon>Formicidae</taxon>
        <taxon>Myrmicinae</taxon>
        <taxon>Mycetomoellerius</taxon>
    </lineage>
</organism>
<dbReference type="Gene3D" id="3.40.50.300">
    <property type="entry name" value="P-loop containing nucleotide triphosphate hydrolases"/>
    <property type="match status" value="1"/>
</dbReference>
<evidence type="ECO:0000256" key="9">
    <source>
        <dbReference type="ARBA" id="ARBA00023034"/>
    </source>
</evidence>
<name>A0A151WSX4_9HYME</name>
<evidence type="ECO:0000256" key="4">
    <source>
        <dbReference type="ARBA" id="ARBA00022448"/>
    </source>
</evidence>
<dbReference type="InterPro" id="IPR006689">
    <property type="entry name" value="Small_GTPase_ARF/SAR"/>
</dbReference>
<dbReference type="SMART" id="SM00177">
    <property type="entry name" value="ARF"/>
    <property type="match status" value="1"/>
</dbReference>
<evidence type="ECO:0000256" key="3">
    <source>
        <dbReference type="ARBA" id="ARBA00011984"/>
    </source>
</evidence>
<feature type="binding site" evidence="13">
    <location>
        <position position="328"/>
    </location>
    <ligand>
        <name>GTP</name>
        <dbReference type="ChEBI" id="CHEBI:37565"/>
    </ligand>
</feature>
<evidence type="ECO:0000256" key="14">
    <source>
        <dbReference type="SAM" id="Coils"/>
    </source>
</evidence>
<keyword evidence="16" id="KW-1185">Reference proteome</keyword>
<dbReference type="GO" id="GO:0000139">
    <property type="term" value="C:Golgi membrane"/>
    <property type="evidence" value="ECO:0007669"/>
    <property type="project" value="UniProtKB-SubCell"/>
</dbReference>
<dbReference type="GO" id="GO:0048731">
    <property type="term" value="P:system development"/>
    <property type="evidence" value="ECO:0007669"/>
    <property type="project" value="UniProtKB-ARBA"/>
</dbReference>
<dbReference type="InterPro" id="IPR024156">
    <property type="entry name" value="Small_GTPase_ARF"/>
</dbReference>
<dbReference type="EC" id="3.6.5.2" evidence="3"/>
<protein>
    <recommendedName>
        <fullName evidence="3">small monomeric GTPase</fullName>
        <ecNumber evidence="3">3.6.5.2</ecNumber>
    </recommendedName>
</protein>
<dbReference type="GO" id="GO:0005525">
    <property type="term" value="F:GTP binding"/>
    <property type="evidence" value="ECO:0007669"/>
    <property type="project" value="UniProtKB-KW"/>
</dbReference>
<dbReference type="InterPro" id="IPR005225">
    <property type="entry name" value="Small_GTP-bd"/>
</dbReference>
<keyword evidence="5" id="KW-0519">Myristate</keyword>
<dbReference type="EMBL" id="KQ982782">
    <property type="protein sequence ID" value="KYQ50725.1"/>
    <property type="molecule type" value="Genomic_DNA"/>
</dbReference>
<dbReference type="NCBIfam" id="TIGR00231">
    <property type="entry name" value="small_GTP"/>
    <property type="match status" value="1"/>
</dbReference>
<dbReference type="GO" id="GO:0051649">
    <property type="term" value="P:establishment of localization in cell"/>
    <property type="evidence" value="ECO:0007669"/>
    <property type="project" value="UniProtKB-ARBA"/>
</dbReference>
<dbReference type="GO" id="GO:0016192">
    <property type="term" value="P:vesicle-mediated transport"/>
    <property type="evidence" value="ECO:0007669"/>
    <property type="project" value="UniProtKB-KW"/>
</dbReference>
<evidence type="ECO:0000256" key="1">
    <source>
        <dbReference type="ARBA" id="ARBA00004444"/>
    </source>
</evidence>
<dbReference type="Pfam" id="PF00025">
    <property type="entry name" value="Arf"/>
    <property type="match status" value="1"/>
</dbReference>
<dbReference type="Proteomes" id="UP000075809">
    <property type="component" value="Unassembled WGS sequence"/>
</dbReference>
<feature type="coiled-coil region" evidence="14">
    <location>
        <begin position="12"/>
        <end position="60"/>
    </location>
</feature>
<sequence length="440" mass="50772">MPQIKCLPLEEYQQLRLDLDRIRRETASLHQKLCHARRNLEEEKRKRRTIEHHKNLLESQINMAKKVLFHDREINLNEDIKKKLEFLNKPEIEFKNNNLTVQDKWSDRHLTTIAETDSTGSILSDLNCLSKSEDDLDTDTIIKVQREKKWKEYKPNGEYSMNKRCDTLDKIVEFNSSDGVTAKIKAIKAKDNAHSVPVTTQIASNKENIDSKSSKVQVSSANHSFISKIVIKPETCTPCGKSNISGIYVQRGVTRELDSKSKSLGNGSLNREPLTILWGIGRSFNHGEYVCNVIQRSFWQKRNEDFDGFNVETVEYKNISFTVWDVGGQDKIRPLWRHYFQNTQGLIFVVDSNDRERIGEAREELMRMLAEDELRDAVLLIFANKQDLPNAMNAAEITDKLGLHSLRNRNWYIQATCATSGDGLYEGLDWLSNQLKNANR</sequence>
<dbReference type="PRINTS" id="PR00328">
    <property type="entry name" value="SAR1GTPBP"/>
</dbReference>
<keyword evidence="7" id="KW-0931">ER-Golgi transport</keyword>
<feature type="binding site" evidence="13">
    <location>
        <begin position="384"/>
        <end position="387"/>
    </location>
    <ligand>
        <name>GTP</name>
        <dbReference type="ChEBI" id="CHEBI:37565"/>
    </ligand>
</feature>
<evidence type="ECO:0000256" key="13">
    <source>
        <dbReference type="PIRSR" id="PIRSR606689-1"/>
    </source>
</evidence>
<dbReference type="SMART" id="SM00178">
    <property type="entry name" value="SAR"/>
    <property type="match status" value="1"/>
</dbReference>
<keyword evidence="8" id="KW-0653">Protein transport</keyword>
<evidence type="ECO:0000313" key="15">
    <source>
        <dbReference type="EMBL" id="KYQ50725.1"/>
    </source>
</evidence>
<gene>
    <name evidence="15" type="ORF">ALC60_10185</name>
</gene>
<reference evidence="15 16" key="1">
    <citation type="submission" date="2015-09" db="EMBL/GenBank/DDBJ databases">
        <title>Trachymyrmex zeteki WGS genome.</title>
        <authorList>
            <person name="Nygaard S."/>
            <person name="Hu H."/>
            <person name="Boomsma J."/>
            <person name="Zhang G."/>
        </authorList>
    </citation>
    <scope>NUCLEOTIDE SEQUENCE [LARGE SCALE GENOMIC DNA]</scope>
    <source>
        <strain evidence="15">Tzet28-1</strain>
        <tissue evidence="15">Whole body</tissue>
    </source>
</reference>
<proteinExistence type="inferred from homology"/>
<keyword evidence="10 13" id="KW-0342">GTP-binding</keyword>
<dbReference type="GO" id="GO:0003925">
    <property type="term" value="F:G protein activity"/>
    <property type="evidence" value="ECO:0007669"/>
    <property type="project" value="UniProtKB-EC"/>
</dbReference>
<comment type="subcellular location">
    <subcellularLocation>
        <location evidence="1">Golgi apparatus membrane</location>
        <topology evidence="1">Lipid-anchor</topology>
        <orientation evidence="1">Cytoplasmic side</orientation>
    </subcellularLocation>
</comment>
<evidence type="ECO:0000256" key="5">
    <source>
        <dbReference type="ARBA" id="ARBA00022707"/>
    </source>
</evidence>
<dbReference type="SUPFAM" id="SSF52540">
    <property type="entry name" value="P-loop containing nucleoside triphosphate hydrolases"/>
    <property type="match status" value="1"/>
</dbReference>
<comment type="catalytic activity">
    <reaction evidence="12">
        <text>GTP + H2O = GDP + phosphate + H(+)</text>
        <dbReference type="Rhea" id="RHEA:19669"/>
        <dbReference type="ChEBI" id="CHEBI:15377"/>
        <dbReference type="ChEBI" id="CHEBI:15378"/>
        <dbReference type="ChEBI" id="CHEBI:37565"/>
        <dbReference type="ChEBI" id="CHEBI:43474"/>
        <dbReference type="ChEBI" id="CHEBI:58189"/>
        <dbReference type="EC" id="3.6.5.2"/>
    </reaction>
</comment>